<keyword evidence="1" id="KW-0812">Transmembrane</keyword>
<protein>
    <submittedName>
        <fullName evidence="2">Uncharacterized protein</fullName>
    </submittedName>
</protein>
<gene>
    <name evidence="2" type="ORF">BDW42DRAFT_166154</name>
</gene>
<keyword evidence="1" id="KW-0472">Membrane</keyword>
<keyword evidence="1" id="KW-1133">Transmembrane helix</keyword>
<feature type="transmembrane region" description="Helical" evidence="1">
    <location>
        <begin position="29"/>
        <end position="51"/>
    </location>
</feature>
<dbReference type="EMBL" id="KZ559524">
    <property type="protein sequence ID" value="PLN82787.1"/>
    <property type="molecule type" value="Genomic_DNA"/>
</dbReference>
<keyword evidence="3" id="KW-1185">Reference proteome</keyword>
<name>A0A2J5HZ79_9EURO</name>
<evidence type="ECO:0000256" key="1">
    <source>
        <dbReference type="SAM" id="Phobius"/>
    </source>
</evidence>
<dbReference type="AlphaFoldDB" id="A0A2J5HZ79"/>
<accession>A0A2J5HZ79</accession>
<proteinExistence type="predicted"/>
<organism evidence="2 3">
    <name type="scientific">Aspergillus taichungensis</name>
    <dbReference type="NCBI Taxonomy" id="482145"/>
    <lineage>
        <taxon>Eukaryota</taxon>
        <taxon>Fungi</taxon>
        <taxon>Dikarya</taxon>
        <taxon>Ascomycota</taxon>
        <taxon>Pezizomycotina</taxon>
        <taxon>Eurotiomycetes</taxon>
        <taxon>Eurotiomycetidae</taxon>
        <taxon>Eurotiales</taxon>
        <taxon>Aspergillaceae</taxon>
        <taxon>Aspergillus</taxon>
        <taxon>Aspergillus subgen. Circumdati</taxon>
    </lineage>
</organism>
<evidence type="ECO:0000313" key="2">
    <source>
        <dbReference type="EMBL" id="PLN82787.1"/>
    </source>
</evidence>
<reference evidence="3" key="1">
    <citation type="submission" date="2017-12" db="EMBL/GenBank/DDBJ databases">
        <authorList>
            <consortium name="DOE Joint Genome Institute"/>
            <person name="Mondo S.J."/>
            <person name="Kjaerbolling I."/>
            <person name="Vesth T.C."/>
            <person name="Frisvad J.C."/>
            <person name="Nybo J.L."/>
            <person name="Theobald S."/>
            <person name="Kuo A."/>
            <person name="Bowyer P."/>
            <person name="Matsuda Y."/>
            <person name="Lyhne E.K."/>
            <person name="Kogle M.E."/>
            <person name="Clum A."/>
            <person name="Lipzen A."/>
            <person name="Salamov A."/>
            <person name="Ngan C.Y."/>
            <person name="Daum C."/>
            <person name="Chiniquy J."/>
            <person name="Barry K."/>
            <person name="LaButti K."/>
            <person name="Haridas S."/>
            <person name="Simmons B.A."/>
            <person name="Magnuson J.K."/>
            <person name="Mortensen U.H."/>
            <person name="Larsen T.O."/>
            <person name="Grigoriev I.V."/>
            <person name="Baker S.E."/>
            <person name="Andersen M.R."/>
            <person name="Nordberg H.P."/>
            <person name="Cantor M.N."/>
            <person name="Hua S.X."/>
        </authorList>
    </citation>
    <scope>NUCLEOTIDE SEQUENCE [LARGE SCALE GENOMIC DNA]</scope>
    <source>
        <strain evidence="3">IBT 19404</strain>
    </source>
</reference>
<sequence length="52" mass="6032">MGLCLQTTYHVERVRWSSGLLTIGERGEYSAWLILVYSLIVLFWLCAPLLLF</sequence>
<evidence type="ECO:0000313" key="3">
    <source>
        <dbReference type="Proteomes" id="UP000235023"/>
    </source>
</evidence>
<dbReference type="Proteomes" id="UP000235023">
    <property type="component" value="Unassembled WGS sequence"/>
</dbReference>